<proteinExistence type="predicted"/>
<name>A0A1W1I9M1_9BACT</name>
<dbReference type="STRING" id="1325564.NSJP_3529"/>
<sequence length="57" mass="6260">MCDDVCGLSSGIFPRVHFYLPHGTDASKASATLFPMSDVGAVLGDHFLPDWHHFVTR</sequence>
<organism evidence="1 2">
    <name type="scientific">Nitrospira japonica</name>
    <dbReference type="NCBI Taxonomy" id="1325564"/>
    <lineage>
        <taxon>Bacteria</taxon>
        <taxon>Pseudomonadati</taxon>
        <taxon>Nitrospirota</taxon>
        <taxon>Nitrospiria</taxon>
        <taxon>Nitrospirales</taxon>
        <taxon>Nitrospiraceae</taxon>
        <taxon>Nitrospira</taxon>
    </lineage>
</organism>
<reference evidence="1 2" key="1">
    <citation type="submission" date="2017-03" db="EMBL/GenBank/DDBJ databases">
        <authorList>
            <person name="Afonso C.L."/>
            <person name="Miller P.J."/>
            <person name="Scott M.A."/>
            <person name="Spackman E."/>
            <person name="Goraichik I."/>
            <person name="Dimitrov K.M."/>
            <person name="Suarez D.L."/>
            <person name="Swayne D.E."/>
        </authorList>
    </citation>
    <scope>NUCLEOTIDE SEQUENCE [LARGE SCALE GENOMIC DNA]</scope>
    <source>
        <strain evidence="1">Genome sequencing of Nitrospira japonica strain NJ11</strain>
    </source>
</reference>
<evidence type="ECO:0000313" key="1">
    <source>
        <dbReference type="EMBL" id="SLM49696.1"/>
    </source>
</evidence>
<keyword evidence="2" id="KW-1185">Reference proteome</keyword>
<protein>
    <submittedName>
        <fullName evidence="1">Uncharacterized protein</fullName>
    </submittedName>
</protein>
<accession>A0A1W1I9M1</accession>
<dbReference type="EMBL" id="LT828648">
    <property type="protein sequence ID" value="SLM49696.1"/>
    <property type="molecule type" value="Genomic_DNA"/>
</dbReference>
<dbReference type="KEGG" id="nja:NSJP_3529"/>
<gene>
    <name evidence="1" type="ORF">NSJP_3529</name>
</gene>
<dbReference type="Proteomes" id="UP000192042">
    <property type="component" value="Chromosome I"/>
</dbReference>
<dbReference type="AlphaFoldDB" id="A0A1W1I9M1"/>
<evidence type="ECO:0000313" key="2">
    <source>
        <dbReference type="Proteomes" id="UP000192042"/>
    </source>
</evidence>